<evidence type="ECO:0000313" key="2">
    <source>
        <dbReference type="Proteomes" id="UP000827092"/>
    </source>
</evidence>
<name>A0AAV6VP56_9ARAC</name>
<dbReference type="Proteomes" id="UP000827092">
    <property type="component" value="Unassembled WGS sequence"/>
</dbReference>
<comment type="caution">
    <text evidence="1">The sequence shown here is derived from an EMBL/GenBank/DDBJ whole genome shotgun (WGS) entry which is preliminary data.</text>
</comment>
<keyword evidence="2" id="KW-1185">Reference proteome</keyword>
<dbReference type="EMBL" id="JAFNEN010000041">
    <property type="protein sequence ID" value="KAG8198334.1"/>
    <property type="molecule type" value="Genomic_DNA"/>
</dbReference>
<sequence length="123" mass="14144">MMKNDSRLRLNLAKSLWKGKNRKCENDLYAKTEYLLSKCLFTTFSQSSAPYPYKLPFYSSGAPHLPFTTHYYPLSRRGCHFFAGGVSGAELRFHAVYEAIAVKRFLNGKGHRNGREWQRKGCA</sequence>
<organism evidence="1 2">
    <name type="scientific">Oedothorax gibbosus</name>
    <dbReference type="NCBI Taxonomy" id="931172"/>
    <lineage>
        <taxon>Eukaryota</taxon>
        <taxon>Metazoa</taxon>
        <taxon>Ecdysozoa</taxon>
        <taxon>Arthropoda</taxon>
        <taxon>Chelicerata</taxon>
        <taxon>Arachnida</taxon>
        <taxon>Araneae</taxon>
        <taxon>Araneomorphae</taxon>
        <taxon>Entelegynae</taxon>
        <taxon>Araneoidea</taxon>
        <taxon>Linyphiidae</taxon>
        <taxon>Erigoninae</taxon>
        <taxon>Oedothorax</taxon>
    </lineage>
</organism>
<protein>
    <submittedName>
        <fullName evidence="1">Uncharacterized protein</fullName>
    </submittedName>
</protein>
<evidence type="ECO:0000313" key="1">
    <source>
        <dbReference type="EMBL" id="KAG8198334.1"/>
    </source>
</evidence>
<proteinExistence type="predicted"/>
<gene>
    <name evidence="1" type="ORF">JTE90_021583</name>
</gene>
<accession>A0AAV6VP56</accession>
<reference evidence="1 2" key="1">
    <citation type="journal article" date="2022" name="Nat. Ecol. Evol.">
        <title>A masculinizing supergene underlies an exaggerated male reproductive morph in a spider.</title>
        <authorList>
            <person name="Hendrickx F."/>
            <person name="De Corte Z."/>
            <person name="Sonet G."/>
            <person name="Van Belleghem S.M."/>
            <person name="Kostlbacher S."/>
            <person name="Vangestel C."/>
        </authorList>
    </citation>
    <scope>NUCLEOTIDE SEQUENCE [LARGE SCALE GENOMIC DNA]</scope>
    <source>
        <strain evidence="1">W744_W776</strain>
    </source>
</reference>
<dbReference type="AlphaFoldDB" id="A0AAV6VP56"/>